<evidence type="ECO:0000313" key="2">
    <source>
        <dbReference type="EMBL" id="MEJ5220039.1"/>
    </source>
</evidence>
<name>A0ABU8QKT4_9RHOB</name>
<evidence type="ECO:0000256" key="1">
    <source>
        <dbReference type="SAM" id="SignalP"/>
    </source>
</evidence>
<dbReference type="PANTHER" id="PTHR42941">
    <property type="entry name" value="SLL1037 PROTEIN"/>
    <property type="match status" value="1"/>
</dbReference>
<dbReference type="InterPro" id="IPR011852">
    <property type="entry name" value="TRAP_TAXI"/>
</dbReference>
<dbReference type="Proteomes" id="UP001368270">
    <property type="component" value="Unassembled WGS sequence"/>
</dbReference>
<dbReference type="NCBIfam" id="TIGR02122">
    <property type="entry name" value="TRAP_TAXI"/>
    <property type="match status" value="1"/>
</dbReference>
<feature type="signal peptide" evidence="1">
    <location>
        <begin position="1"/>
        <end position="21"/>
    </location>
</feature>
<keyword evidence="1" id="KW-0732">Signal</keyword>
<dbReference type="RefSeq" id="WP_339404679.1">
    <property type="nucleotide sequence ID" value="NZ_JBBGAZ010000015.1"/>
</dbReference>
<dbReference type="Gene3D" id="3.40.190.10">
    <property type="entry name" value="Periplasmic binding protein-like II"/>
    <property type="match status" value="2"/>
</dbReference>
<reference evidence="2 3" key="1">
    <citation type="submission" date="2024-03" db="EMBL/GenBank/DDBJ databases">
        <title>Cognatishimia coralii sp. nov., a marine bacterium isolated from coral surrounding seawater.</title>
        <authorList>
            <person name="Liu X."/>
            <person name="Liu S."/>
            <person name="Sun H."/>
            <person name="Zhang Y."/>
        </authorList>
    </citation>
    <scope>NUCLEOTIDE SEQUENCE [LARGE SCALE GENOMIC DNA]</scope>
    <source>
        <strain evidence="2 3">D5M38</strain>
    </source>
</reference>
<evidence type="ECO:0000313" key="3">
    <source>
        <dbReference type="Proteomes" id="UP001368270"/>
    </source>
</evidence>
<accession>A0ABU8QKT4</accession>
<dbReference type="Pfam" id="PF16868">
    <property type="entry name" value="NMT1_3"/>
    <property type="match status" value="1"/>
</dbReference>
<dbReference type="EMBL" id="JBBGAZ010000015">
    <property type="protein sequence ID" value="MEJ5220039.1"/>
    <property type="molecule type" value="Genomic_DNA"/>
</dbReference>
<organism evidence="2 3">
    <name type="scientific">Cognatishimia coralii</name>
    <dbReference type="NCBI Taxonomy" id="3083254"/>
    <lineage>
        <taxon>Bacteria</taxon>
        <taxon>Pseudomonadati</taxon>
        <taxon>Pseudomonadota</taxon>
        <taxon>Alphaproteobacteria</taxon>
        <taxon>Rhodobacterales</taxon>
        <taxon>Paracoccaceae</taxon>
        <taxon>Cognatishimia</taxon>
    </lineage>
</organism>
<gene>
    <name evidence="2" type="ORF">WG622_17420</name>
</gene>
<dbReference type="SUPFAM" id="SSF53850">
    <property type="entry name" value="Periplasmic binding protein-like II"/>
    <property type="match status" value="1"/>
</dbReference>
<feature type="chain" id="PRO_5045530888" evidence="1">
    <location>
        <begin position="22"/>
        <end position="312"/>
    </location>
</feature>
<sequence>MFFKTRLAAAVLLAASTVADAQVLSIGSTKGGAVAQLSNAVSSAVSTKSEYQMRPQAMAGTQQYISGADLGRIEFGISNAMQYYMATSGTGMSEGTAHENLRIVATLTPFVQGVIVAANSDIHSMADLKGKRVPAQYTASPLFRTFWDGFLAGAGLSMNDVVPVPVASLPKSWAAFKQGDLDAVIAAAGSAAVREMDATVSGGIRFISLDENDVLLGWLPKTEIRSVDPATGFNGILAPTNLHAYDTVLFANKDVPENVVYAVAKALVDSEAELKASGPLWKGYQTARIATDHGLNYHPGAMKLYKELDLAK</sequence>
<keyword evidence="3" id="KW-1185">Reference proteome</keyword>
<comment type="caution">
    <text evidence="2">The sequence shown here is derived from an EMBL/GenBank/DDBJ whole genome shotgun (WGS) entry which is preliminary data.</text>
</comment>
<proteinExistence type="predicted"/>
<dbReference type="PANTHER" id="PTHR42941:SF1">
    <property type="entry name" value="SLL1037 PROTEIN"/>
    <property type="match status" value="1"/>
</dbReference>
<protein>
    <submittedName>
        <fullName evidence="2">TAXI family TRAP transporter solute-binding subunit</fullName>
    </submittedName>
</protein>